<dbReference type="Pfam" id="PF16069">
    <property type="entry name" value="DUF4811"/>
    <property type="match status" value="1"/>
</dbReference>
<evidence type="ECO:0000313" key="3">
    <source>
        <dbReference type="Proteomes" id="UP000309117"/>
    </source>
</evidence>
<reference evidence="2 3" key="1">
    <citation type="submission" date="2019-04" db="EMBL/GenBank/DDBJ databases">
        <title>Microbes associate with the intestines of laboratory mice.</title>
        <authorList>
            <person name="Navarre W."/>
            <person name="Wong E."/>
            <person name="Huang K."/>
            <person name="Tropini C."/>
            <person name="Ng K."/>
            <person name="Yu B."/>
        </authorList>
    </citation>
    <scope>NUCLEOTIDE SEQUENCE [LARGE SCALE GENOMIC DNA]</scope>
    <source>
        <strain evidence="2 3">NM61_E11</strain>
    </source>
</reference>
<name>A0A4S2BQY2_9LACO</name>
<dbReference type="EMBL" id="SRYV01000003">
    <property type="protein sequence ID" value="TGY16853.1"/>
    <property type="molecule type" value="Genomic_DNA"/>
</dbReference>
<dbReference type="Proteomes" id="UP000309117">
    <property type="component" value="Unassembled WGS sequence"/>
</dbReference>
<dbReference type="RefSeq" id="WP_135960281.1">
    <property type="nucleotide sequence ID" value="NZ_AQFR02000001.1"/>
</dbReference>
<gene>
    <name evidence="2" type="ORF">E5351_02345</name>
</gene>
<dbReference type="AlphaFoldDB" id="A0A4S2BQY2"/>
<proteinExistence type="predicted"/>
<keyword evidence="1" id="KW-1133">Transmembrane helix</keyword>
<comment type="caution">
    <text evidence="2">The sequence shown here is derived from an EMBL/GenBank/DDBJ whole genome shotgun (WGS) entry which is preliminary data.</text>
</comment>
<sequence>MIILILIIAAICFIYFNVIPGKGHTICAWISLAFVALTIVGIVEHDYSHYGMKTKVETSSHQLVSSVSPKLPILLYQPLGNGTEKVYLYKTDNLQKKPKTTSTDHTSIHVTRSSTPKVVIKTTRYVYKDSFNAFMFGVFGHNNEFKKRQYNFYVPKNWQVLSTSQLKTLQARMKKMEAQTKLMHK</sequence>
<feature type="transmembrane region" description="Helical" evidence="1">
    <location>
        <begin position="26"/>
        <end position="43"/>
    </location>
</feature>
<dbReference type="InterPro" id="IPR032083">
    <property type="entry name" value="DUF4811"/>
</dbReference>
<evidence type="ECO:0000313" key="2">
    <source>
        <dbReference type="EMBL" id="TGY16853.1"/>
    </source>
</evidence>
<protein>
    <submittedName>
        <fullName evidence="2">DUF4811 domain-containing protein</fullName>
    </submittedName>
</protein>
<accession>A0A4S2BQY2</accession>
<keyword evidence="1" id="KW-0472">Membrane</keyword>
<keyword evidence="1" id="KW-0812">Transmembrane</keyword>
<evidence type="ECO:0000256" key="1">
    <source>
        <dbReference type="SAM" id="Phobius"/>
    </source>
</evidence>
<organism evidence="2 3">
    <name type="scientific">Lactobacillus intestinalis</name>
    <dbReference type="NCBI Taxonomy" id="151781"/>
    <lineage>
        <taxon>Bacteria</taxon>
        <taxon>Bacillati</taxon>
        <taxon>Bacillota</taxon>
        <taxon>Bacilli</taxon>
        <taxon>Lactobacillales</taxon>
        <taxon>Lactobacillaceae</taxon>
        <taxon>Lactobacillus</taxon>
    </lineage>
</organism>